<dbReference type="AlphaFoldDB" id="A0A502E8M1"/>
<reference evidence="1 2" key="1">
    <citation type="journal article" date="2019" name="Environ. Microbiol.">
        <title>Species interactions and distinct microbial communities in high Arctic permafrost affected cryosols are associated with the CH4 and CO2 gas fluxes.</title>
        <authorList>
            <person name="Altshuler I."/>
            <person name="Hamel J."/>
            <person name="Turney S."/>
            <person name="Magnuson E."/>
            <person name="Levesque R."/>
            <person name="Greer C."/>
            <person name="Whyte L.G."/>
        </authorList>
    </citation>
    <scope>NUCLEOTIDE SEQUENCE [LARGE SCALE GENOMIC DNA]</scope>
    <source>
        <strain evidence="1 2">42</strain>
    </source>
</reference>
<protein>
    <submittedName>
        <fullName evidence="1">Uncharacterized protein</fullName>
    </submittedName>
</protein>
<evidence type="ECO:0000313" key="2">
    <source>
        <dbReference type="Proteomes" id="UP000319700"/>
    </source>
</evidence>
<comment type="caution">
    <text evidence="1">The sequence shown here is derived from an EMBL/GenBank/DDBJ whole genome shotgun (WGS) entry which is preliminary data.</text>
</comment>
<keyword evidence="2" id="KW-1185">Reference proteome</keyword>
<sequence length="89" mass="10464">MQGINSSEHRILLAAFRKFEHMAAISKNRIEETEDANTRKAMQELDALYDKFQILFVELKKCSEDYENKKKSTRSIINKSLRKLTPIFI</sequence>
<dbReference type="OrthoDB" id="1363854at2"/>
<gene>
    <name evidence="1" type="ORF">EAH81_23750</name>
</gene>
<dbReference type="STRING" id="29533.SAMN05444387_1041"/>
<name>A0A502E8M1_9FLAO</name>
<dbReference type="Proteomes" id="UP000319700">
    <property type="component" value="Unassembled WGS sequence"/>
</dbReference>
<evidence type="ECO:0000313" key="1">
    <source>
        <dbReference type="EMBL" id="TPG33963.1"/>
    </source>
</evidence>
<proteinExistence type="predicted"/>
<dbReference type="RefSeq" id="WP_140511417.1">
    <property type="nucleotide sequence ID" value="NZ_RCZH01000020.1"/>
</dbReference>
<organism evidence="1 2">
    <name type="scientific">Flavobacterium pectinovorum</name>
    <dbReference type="NCBI Taxonomy" id="29533"/>
    <lineage>
        <taxon>Bacteria</taxon>
        <taxon>Pseudomonadati</taxon>
        <taxon>Bacteroidota</taxon>
        <taxon>Flavobacteriia</taxon>
        <taxon>Flavobacteriales</taxon>
        <taxon>Flavobacteriaceae</taxon>
        <taxon>Flavobacterium</taxon>
    </lineage>
</organism>
<accession>A0A502E8M1</accession>
<dbReference type="EMBL" id="RCZH01000020">
    <property type="protein sequence ID" value="TPG33963.1"/>
    <property type="molecule type" value="Genomic_DNA"/>
</dbReference>